<keyword evidence="4 7" id="KW-1133">Transmembrane helix</keyword>
<comment type="caution">
    <text evidence="9">The sequence shown here is derived from an EMBL/GenBank/DDBJ whole genome shotgun (WGS) entry which is preliminary data.</text>
</comment>
<keyword evidence="5 7" id="KW-0472">Membrane</keyword>
<feature type="transmembrane region" description="Helical" evidence="7">
    <location>
        <begin position="705"/>
        <end position="725"/>
    </location>
</feature>
<dbReference type="EMBL" id="JAGQFT010000065">
    <property type="protein sequence ID" value="MBR0562647.1"/>
    <property type="molecule type" value="Genomic_DNA"/>
</dbReference>
<comment type="subcellular location">
    <subcellularLocation>
        <location evidence="1">Cell membrane</location>
        <topology evidence="1">Multi-pass membrane protein</topology>
    </subcellularLocation>
</comment>
<reference evidence="10 11" key="1">
    <citation type="journal article" date="2021" name="Microbiol. Resour. Announc.">
        <title>Draft Genome Sequence of Coralloluteibacterium stylophorae LMG 29479T.</title>
        <authorList>
            <person name="Karlyshev A.V."/>
            <person name="Kudryashova E.B."/>
            <person name="Ariskina E.V."/>
            <person name="Conroy A.P."/>
            <person name="Abidueva E.Y."/>
        </authorList>
    </citation>
    <scope>NUCLEOTIDE SEQUENCE [LARGE SCALE GENOMIC DNA]</scope>
    <source>
        <strain evidence="10 11">LMG 29479</strain>
    </source>
</reference>
<keyword evidence="11" id="KW-1185">Reference proteome</keyword>
<evidence type="ECO:0000313" key="10">
    <source>
        <dbReference type="EMBL" id="MBS7456101.1"/>
    </source>
</evidence>
<sequence length="829" mass="87050">MNVVRFAWRSLRREFGHGDLATVFAALVLGVAVMTAVGTLVNRVELALERSGAEVIGGDFGVRGRQAPDPAWQAEAERQGLATARIVEFPSVVFAGDASQLAEIKAVDAGYPLRGTLQVARERSGLAPEPARAPPPGEAYADARLLSTLGVDVGDSIEFGDGALRVSRLLHTEPDAAGELMQLAPRLLVSLADVERAELLGPSSRVSQRLMVAGDAAAVDAFRDWVQPRAEGFRMVSLADAQRSVGQAFERAGRFLALAALLAVLLAGVATALAANRFALRRTDQVAILRCMGARQNRILATLALQLVMLAVPACALGIAAGMAAQAGLVEILGTLLPARLPLPNAAPALTGAAIGIVLLVGFALPPLLRLRGVPPMRVLNRSYATLPPTSALAYLAALAASVGLAVYATRELELALWVMAGLGALAVSAGLLGALLLWVLGRVQARLRGAARLGLASLLRRRGLGVLQLVGLSLSLCALLLLAAIGPALLRQCQARLPPDAPNYFLMNVQPDQREAVAARLDALGASQVQIEPFSTGRLVGINGAPPPRRGDNDDDRGGSGDPDRPLNFTWRSTFPPANTLVAGRFWEPGSSAAEASVESEFAERYGLALGDTLSVRVGERVLDFAITSLREAQWDSFRVNFFVVVNAGAVGDAGYSLISSFHLPGGRGPELAQVSRAFPNVTLIDIDAILSRVREVMQRVAQAVQLVLGFSLAAGVLVLLAALQSTAAERRFESAVLRTLGARKRQLAAAVTVEFATLGGLAALLAVFGAVLTGEILARQAFEMALELPWEILLGGAAGGLLLAIAAGRFGTRHVLRTPPARALREG</sequence>
<feature type="transmembrane region" description="Helical" evidence="7">
    <location>
        <begin position="390"/>
        <end position="409"/>
    </location>
</feature>
<name>A0A8J7VT37_9GAMM</name>
<feature type="domain" description="ABC3 transporter permease C-terminal" evidence="8">
    <location>
        <begin position="709"/>
        <end position="822"/>
    </location>
</feature>
<dbReference type="AlphaFoldDB" id="A0A8J7VT37"/>
<feature type="transmembrane region" description="Helical" evidence="7">
    <location>
        <begin position="346"/>
        <end position="369"/>
    </location>
</feature>
<dbReference type="GO" id="GO:0005886">
    <property type="term" value="C:plasma membrane"/>
    <property type="evidence" value="ECO:0007669"/>
    <property type="project" value="UniProtKB-SubCell"/>
</dbReference>
<evidence type="ECO:0000256" key="5">
    <source>
        <dbReference type="ARBA" id="ARBA00023136"/>
    </source>
</evidence>
<evidence type="ECO:0000313" key="11">
    <source>
        <dbReference type="Proteomes" id="UP000675747"/>
    </source>
</evidence>
<evidence type="ECO:0000256" key="3">
    <source>
        <dbReference type="ARBA" id="ARBA00022692"/>
    </source>
</evidence>
<dbReference type="InterPro" id="IPR003838">
    <property type="entry name" value="ABC3_permease_C"/>
</dbReference>
<evidence type="ECO:0000313" key="9">
    <source>
        <dbReference type="EMBL" id="MBR0562647.1"/>
    </source>
</evidence>
<evidence type="ECO:0000256" key="6">
    <source>
        <dbReference type="SAM" id="MobiDB-lite"/>
    </source>
</evidence>
<evidence type="ECO:0000256" key="7">
    <source>
        <dbReference type="SAM" id="Phobius"/>
    </source>
</evidence>
<feature type="transmembrane region" description="Helical" evidence="7">
    <location>
        <begin position="794"/>
        <end position="814"/>
    </location>
</feature>
<keyword evidence="3 7" id="KW-0812">Transmembrane</keyword>
<evidence type="ECO:0000256" key="2">
    <source>
        <dbReference type="ARBA" id="ARBA00022475"/>
    </source>
</evidence>
<dbReference type="Pfam" id="PF02687">
    <property type="entry name" value="FtsX"/>
    <property type="match status" value="2"/>
</dbReference>
<accession>A0A8J7VT37</accession>
<dbReference type="EMBL" id="JAGQFT020000002">
    <property type="protein sequence ID" value="MBS7456101.1"/>
    <property type="molecule type" value="Genomic_DNA"/>
</dbReference>
<dbReference type="RefSeq" id="WP_211926587.1">
    <property type="nucleotide sequence ID" value="NZ_JAGQFT020000002.1"/>
</dbReference>
<evidence type="ECO:0000256" key="4">
    <source>
        <dbReference type="ARBA" id="ARBA00022989"/>
    </source>
</evidence>
<feature type="domain" description="ABC3 transporter permease C-terminal" evidence="8">
    <location>
        <begin position="258"/>
        <end position="375"/>
    </location>
</feature>
<feature type="compositionally biased region" description="Basic and acidic residues" evidence="6">
    <location>
        <begin position="550"/>
        <end position="566"/>
    </location>
</feature>
<feature type="transmembrane region" description="Helical" evidence="7">
    <location>
        <begin position="415"/>
        <end position="444"/>
    </location>
</feature>
<feature type="transmembrane region" description="Helical" evidence="7">
    <location>
        <begin position="749"/>
        <end position="774"/>
    </location>
</feature>
<gene>
    <name evidence="10" type="ORF">KB893_002995</name>
    <name evidence="9" type="ORF">KB893_08970</name>
</gene>
<keyword evidence="2" id="KW-1003">Cell membrane</keyword>
<dbReference type="InterPro" id="IPR038766">
    <property type="entry name" value="Membrane_comp_ABC_pdt"/>
</dbReference>
<feature type="transmembrane region" description="Helical" evidence="7">
    <location>
        <begin position="20"/>
        <end position="41"/>
    </location>
</feature>
<feature type="transmembrane region" description="Helical" evidence="7">
    <location>
        <begin position="465"/>
        <end position="491"/>
    </location>
</feature>
<dbReference type="PANTHER" id="PTHR30287">
    <property type="entry name" value="MEMBRANE COMPONENT OF PREDICTED ABC SUPERFAMILY METABOLITE UPTAKE TRANSPORTER"/>
    <property type="match status" value="1"/>
</dbReference>
<feature type="transmembrane region" description="Helical" evidence="7">
    <location>
        <begin position="299"/>
        <end position="326"/>
    </location>
</feature>
<dbReference type="PANTHER" id="PTHR30287:SF1">
    <property type="entry name" value="INNER MEMBRANE PROTEIN"/>
    <property type="match status" value="1"/>
</dbReference>
<reference evidence="9" key="2">
    <citation type="submission" date="2021-04" db="EMBL/GenBank/DDBJ databases">
        <authorList>
            <person name="Karlyshev A.V."/>
        </authorList>
    </citation>
    <scope>NUCLEOTIDE SEQUENCE</scope>
    <source>
        <strain evidence="9">LMG 29479</strain>
    </source>
</reference>
<feature type="region of interest" description="Disordered" evidence="6">
    <location>
        <begin position="541"/>
        <end position="570"/>
    </location>
</feature>
<evidence type="ECO:0000259" key="8">
    <source>
        <dbReference type="Pfam" id="PF02687"/>
    </source>
</evidence>
<organism evidence="9">
    <name type="scientific">Coralloluteibacterium stylophorae</name>
    <dbReference type="NCBI Taxonomy" id="1776034"/>
    <lineage>
        <taxon>Bacteria</taxon>
        <taxon>Pseudomonadati</taxon>
        <taxon>Pseudomonadota</taxon>
        <taxon>Gammaproteobacteria</taxon>
        <taxon>Lysobacterales</taxon>
        <taxon>Lysobacteraceae</taxon>
        <taxon>Coralloluteibacterium</taxon>
    </lineage>
</organism>
<proteinExistence type="predicted"/>
<feature type="transmembrane region" description="Helical" evidence="7">
    <location>
        <begin position="255"/>
        <end position="278"/>
    </location>
</feature>
<evidence type="ECO:0000256" key="1">
    <source>
        <dbReference type="ARBA" id="ARBA00004651"/>
    </source>
</evidence>
<protein>
    <submittedName>
        <fullName evidence="9">FtsX-like permease family protein</fullName>
    </submittedName>
</protein>
<dbReference type="Proteomes" id="UP000675747">
    <property type="component" value="Unassembled WGS sequence"/>
</dbReference>